<dbReference type="AlphaFoldDB" id="A0A6V8U5D3"/>
<dbReference type="InterPro" id="IPR036086">
    <property type="entry name" value="ParB/Sulfiredoxin_sf"/>
</dbReference>
<feature type="non-terminal residue" evidence="1">
    <location>
        <position position="155"/>
    </location>
</feature>
<comment type="caution">
    <text evidence="1">The sequence shown here is derived from an EMBL/GenBank/DDBJ whole genome shotgun (WGS) entry which is preliminary data.</text>
</comment>
<reference evidence="1" key="2">
    <citation type="submission" date="2019-10" db="EMBL/GenBank/DDBJ databases">
        <authorList>
            <consortium name="NCBI Pathogen Detection Project"/>
        </authorList>
    </citation>
    <scope>NUCLEOTIDE SEQUENCE</scope>
    <source>
        <strain evidence="1">11-3383</strain>
    </source>
</reference>
<reference evidence="1" key="1">
    <citation type="journal article" date="2018" name="Genome Biol.">
        <title>SKESA: strategic k-mer extension for scrupulous assemblies.</title>
        <authorList>
            <person name="Souvorov A."/>
            <person name="Agarwala R."/>
            <person name="Lipman D.J."/>
        </authorList>
    </citation>
    <scope>NUCLEOTIDE SEQUENCE</scope>
    <source>
        <strain evidence="1">11-3383</strain>
    </source>
</reference>
<proteinExistence type="predicted"/>
<name>A0A6V8U5D3_SALIN</name>
<sequence>MNQIKSMNINKLLLDVDNPRFPTSAENQRDAIAKMLELQYERIYRLAKDIVAKGLDPSENILVYPSEEEDGFFIVAEGNRRVTALKLLLSPKLAPNERARKAFEKLKITQAKDIKIIDNCVLFDDDDYEHWVNLKHTGQNGGVGRVEWTAPEKAR</sequence>
<accession>A0A6V8U5D3</accession>
<gene>
    <name evidence="1" type="ORF">GDG78_20745</name>
</gene>
<dbReference type="SUPFAM" id="SSF110849">
    <property type="entry name" value="ParB/Sulfiredoxin"/>
    <property type="match status" value="1"/>
</dbReference>
<evidence type="ECO:0000313" key="1">
    <source>
        <dbReference type="EMBL" id="HAA0016879.1"/>
    </source>
</evidence>
<evidence type="ECO:0008006" key="2">
    <source>
        <dbReference type="Google" id="ProtNLM"/>
    </source>
</evidence>
<organism evidence="1">
    <name type="scientific">Salmonella infantis</name>
    <dbReference type="NCBI Taxonomy" id="595"/>
    <lineage>
        <taxon>Bacteria</taxon>
        <taxon>Pseudomonadati</taxon>
        <taxon>Pseudomonadota</taxon>
        <taxon>Gammaproteobacteria</taxon>
        <taxon>Enterobacterales</taxon>
        <taxon>Enterobacteriaceae</taxon>
        <taxon>Salmonella</taxon>
    </lineage>
</organism>
<protein>
    <recommendedName>
        <fullName evidence="2">ParB/Sulfiredoxin domain-containing protein</fullName>
    </recommendedName>
</protein>
<dbReference type="EMBL" id="DAAAAI010000100">
    <property type="protein sequence ID" value="HAA0016879.1"/>
    <property type="molecule type" value="Genomic_DNA"/>
</dbReference>